<comment type="caution">
    <text evidence="2">The sequence shown here is derived from an EMBL/GenBank/DDBJ whole genome shotgun (WGS) entry which is preliminary data.</text>
</comment>
<name>A0ABW6WTE6_9ACTN</name>
<evidence type="ECO:0000313" key="3">
    <source>
        <dbReference type="Proteomes" id="UP001602245"/>
    </source>
</evidence>
<dbReference type="EMBL" id="JBIAZU010000008">
    <property type="protein sequence ID" value="MFF5296576.1"/>
    <property type="molecule type" value="Genomic_DNA"/>
</dbReference>
<proteinExistence type="predicted"/>
<dbReference type="Pfam" id="PF12770">
    <property type="entry name" value="CHAT"/>
    <property type="match status" value="1"/>
</dbReference>
<protein>
    <submittedName>
        <fullName evidence="2">CHAT domain-containing protein</fullName>
    </submittedName>
</protein>
<accession>A0ABW6WTE6</accession>
<organism evidence="2 3">
    <name type="scientific">Paractinoplanes globisporus</name>
    <dbReference type="NCBI Taxonomy" id="113565"/>
    <lineage>
        <taxon>Bacteria</taxon>
        <taxon>Bacillati</taxon>
        <taxon>Actinomycetota</taxon>
        <taxon>Actinomycetes</taxon>
        <taxon>Micromonosporales</taxon>
        <taxon>Micromonosporaceae</taxon>
        <taxon>Paractinoplanes</taxon>
    </lineage>
</organism>
<gene>
    <name evidence="2" type="ORF">ACFY35_44675</name>
</gene>
<sequence length="588" mass="65486">MNSPDVRRLSEGIRLFEEYRGRLRQLRDKASRLSEFDVLIVVGEQAVLEHLELQLNLCRRLLISAPVEGNDANFLDRLEYLVRQSGWSVLEEVEARLDEKEDIAAVARREVAAKLAIWSGIAGRVEEAGRQIQLRRLRIAEPRRLTTSRDRLTALVRHATISFQENRYVEVWQALNELERAPAHNAVPLTEVPSRLETLVRRASPEPLQLTVLRGEAMNDNIQYALTLQTPTGDQYVAVRALSTNINVQLGQERFARDAQLVSPREVQDHVDAVLSSTMDLSAGEDRLSRLREVGRILYRKLIPIPMQDVIELHPGVPLVLTSNDRSLAWEFMAADDFVALQRPLARLPVGHSRRRRSYSGDLPSHRRQVALVGSAGTGKHLSAVEREVKTIHDGLTSAWSEEADVKVLLTGTNRPANKEDFERVLVSGYDIIHFAGHAAFNERKPGLSGLLFDDEKCTAEDIGPLIGGAPLVFLNACETARHGDEPVFGQEGAFQIDPWEGLAAAFLRGGALACIGNVWPVVDAVAARFAIAFYSHALEGLPLGEAIRLARRSVAQRYPKDPSWASFVFYGNPAFTLAVDGKAVRSW</sequence>
<dbReference type="RefSeq" id="WP_020514401.1">
    <property type="nucleotide sequence ID" value="NZ_JBIAZU010000008.1"/>
</dbReference>
<evidence type="ECO:0000259" key="1">
    <source>
        <dbReference type="Pfam" id="PF12770"/>
    </source>
</evidence>
<evidence type="ECO:0000313" key="2">
    <source>
        <dbReference type="EMBL" id="MFF5296576.1"/>
    </source>
</evidence>
<reference evidence="2 3" key="1">
    <citation type="submission" date="2024-10" db="EMBL/GenBank/DDBJ databases">
        <title>The Natural Products Discovery Center: Release of the First 8490 Sequenced Strains for Exploring Actinobacteria Biosynthetic Diversity.</title>
        <authorList>
            <person name="Kalkreuter E."/>
            <person name="Kautsar S.A."/>
            <person name="Yang D."/>
            <person name="Bader C.D."/>
            <person name="Teijaro C.N."/>
            <person name="Fluegel L."/>
            <person name="Davis C.M."/>
            <person name="Simpson J.R."/>
            <person name="Lauterbach L."/>
            <person name="Steele A.D."/>
            <person name="Gui C."/>
            <person name="Meng S."/>
            <person name="Li G."/>
            <person name="Viehrig K."/>
            <person name="Ye F."/>
            <person name="Su P."/>
            <person name="Kiefer A.F."/>
            <person name="Nichols A."/>
            <person name="Cepeda A.J."/>
            <person name="Yan W."/>
            <person name="Fan B."/>
            <person name="Jiang Y."/>
            <person name="Adhikari A."/>
            <person name="Zheng C.-J."/>
            <person name="Schuster L."/>
            <person name="Cowan T.M."/>
            <person name="Smanski M.J."/>
            <person name="Chevrette M.G."/>
            <person name="De Carvalho L.P.S."/>
            <person name="Shen B."/>
        </authorList>
    </citation>
    <scope>NUCLEOTIDE SEQUENCE [LARGE SCALE GENOMIC DNA]</scope>
    <source>
        <strain evidence="2 3">NPDC000087</strain>
    </source>
</reference>
<dbReference type="Proteomes" id="UP001602245">
    <property type="component" value="Unassembled WGS sequence"/>
</dbReference>
<keyword evidence="3" id="KW-1185">Reference proteome</keyword>
<dbReference type="InterPro" id="IPR024983">
    <property type="entry name" value="CHAT_dom"/>
</dbReference>
<dbReference type="Gene3D" id="3.40.50.1460">
    <property type="match status" value="1"/>
</dbReference>
<feature type="domain" description="CHAT" evidence="1">
    <location>
        <begin position="293"/>
        <end position="573"/>
    </location>
</feature>